<keyword evidence="1" id="KW-0812">Transmembrane</keyword>
<keyword evidence="2" id="KW-1185">Reference proteome</keyword>
<proteinExistence type="predicted"/>
<dbReference type="AlphaFoldDB" id="A0A0M3HHP7"/>
<protein>
    <submittedName>
        <fullName evidence="3">Uncharacterized protein</fullName>
    </submittedName>
</protein>
<name>A0A0M3HHP7_ASCLU</name>
<evidence type="ECO:0000313" key="2">
    <source>
        <dbReference type="Proteomes" id="UP000036681"/>
    </source>
</evidence>
<keyword evidence="1" id="KW-0472">Membrane</keyword>
<dbReference type="Proteomes" id="UP000036681">
    <property type="component" value="Unplaced"/>
</dbReference>
<evidence type="ECO:0000256" key="1">
    <source>
        <dbReference type="SAM" id="Phobius"/>
    </source>
</evidence>
<sequence length="39" mass="4877">MKKCYSIILSTFFFPPIYFRFLFVLITNVYIKINYKIKY</sequence>
<organism evidence="2 3">
    <name type="scientific">Ascaris lumbricoides</name>
    <name type="common">Giant roundworm</name>
    <dbReference type="NCBI Taxonomy" id="6252"/>
    <lineage>
        <taxon>Eukaryota</taxon>
        <taxon>Metazoa</taxon>
        <taxon>Ecdysozoa</taxon>
        <taxon>Nematoda</taxon>
        <taxon>Chromadorea</taxon>
        <taxon>Rhabditida</taxon>
        <taxon>Spirurina</taxon>
        <taxon>Ascaridomorpha</taxon>
        <taxon>Ascaridoidea</taxon>
        <taxon>Ascarididae</taxon>
        <taxon>Ascaris</taxon>
    </lineage>
</organism>
<keyword evidence="1" id="KW-1133">Transmembrane helix</keyword>
<reference evidence="3" key="1">
    <citation type="submission" date="2017-02" db="UniProtKB">
        <authorList>
            <consortium name="WormBaseParasite"/>
        </authorList>
    </citation>
    <scope>IDENTIFICATION</scope>
</reference>
<accession>A0A0M3HHP7</accession>
<dbReference type="WBParaSite" id="ALUE_0000104201-mRNA-1">
    <property type="protein sequence ID" value="ALUE_0000104201-mRNA-1"/>
    <property type="gene ID" value="ALUE_0000104201"/>
</dbReference>
<evidence type="ECO:0000313" key="3">
    <source>
        <dbReference type="WBParaSite" id="ALUE_0000104201-mRNA-1"/>
    </source>
</evidence>
<feature type="transmembrane region" description="Helical" evidence="1">
    <location>
        <begin position="12"/>
        <end position="31"/>
    </location>
</feature>